<dbReference type="EMBL" id="JBHMEZ010000012">
    <property type="protein sequence ID" value="MFB9053632.1"/>
    <property type="molecule type" value="Genomic_DNA"/>
</dbReference>
<evidence type="ECO:0000313" key="2">
    <source>
        <dbReference type="Proteomes" id="UP001589605"/>
    </source>
</evidence>
<dbReference type="Proteomes" id="UP001589605">
    <property type="component" value="Unassembled WGS sequence"/>
</dbReference>
<keyword evidence="2" id="KW-1185">Reference proteome</keyword>
<accession>A0ABV5F2F9</accession>
<sequence>MIISSSTVSAQDKKEIIPTVENIYLHTDRNTYTLGESLWYKAYAVYPYNNQLYNKSDILHVELISPDKQIIAHHKTRIENGLGYGDFKLTDSSGIKKPGIYQLRAYTNWNRNFDKAFIFSKDITVLNVFNSPEVSGIAETNNKENSDSEADSKSFKVQFFPEGGSLVENVINIVALKALDSNGFPIEVKGEIYTTKDSLVTFFETIHDGMGTFQLNPKNGEQYYAKTSRVGAKEALKFPLPQAREMGFVLSSKPVKGNTSRILTVKTNKKTLASQQDQNINIICKIKDIIYFEINQPITSTIVKFELPQDKLPGGINHITLYDANNKPQSERLIFIDKSDKLEVTLSTNKQTYKPDEKVTVTVSSKTKAGTPELASYSLSSIDMNGMEDKGLDTNICSYFLVESDIRGQVYNPGFYFNNENPWRIEKLDLLLLTQGWRDFVWKDSSNITDNKLAFPAEKGINLSGQLTQVLSNKGKGGNNITLTLFNKGEIKMLNTVTDSLGHFKFENILFYGTSEIILSSKDNKGKSRGLLSLDDKTQSDLAVNFTPQSIKVDVSEDIILKNNVLEKYKSIGIMEENVLDEVEIIAPKKDEPLSMYGTADRSYVFGDEVETFLSIYDLIQTTLPSVVIEEPSIRFIRNAGPAMIIVDGIIWQPDELSFLQPADVVKIETLNGASATILGSNGGNGAILIYLKKGGTTNEKIVLQTVKENLEGLYEPRVFYAPDPTDITFENQKEDVRNTLYWNPFMHPDTTGIVEADYYNSAVETEIKVTIEGVTASGIPVVVKTRYTIEE</sequence>
<evidence type="ECO:0008006" key="3">
    <source>
        <dbReference type="Google" id="ProtNLM"/>
    </source>
</evidence>
<dbReference type="RefSeq" id="WP_382382850.1">
    <property type="nucleotide sequence ID" value="NZ_JBHMEZ010000012.1"/>
</dbReference>
<comment type="caution">
    <text evidence="1">The sequence shown here is derived from an EMBL/GenBank/DDBJ whole genome shotgun (WGS) entry which is preliminary data.</text>
</comment>
<dbReference type="SUPFAM" id="SSF56935">
    <property type="entry name" value="Porins"/>
    <property type="match status" value="1"/>
</dbReference>
<proteinExistence type="predicted"/>
<organism evidence="1 2">
    <name type="scientific">Formosa undariae</name>
    <dbReference type="NCBI Taxonomy" id="1325436"/>
    <lineage>
        <taxon>Bacteria</taxon>
        <taxon>Pseudomonadati</taxon>
        <taxon>Bacteroidota</taxon>
        <taxon>Flavobacteriia</taxon>
        <taxon>Flavobacteriales</taxon>
        <taxon>Flavobacteriaceae</taxon>
        <taxon>Formosa</taxon>
    </lineage>
</organism>
<dbReference type="Gene3D" id="2.170.130.10">
    <property type="entry name" value="TonB-dependent receptor, plug domain"/>
    <property type="match status" value="1"/>
</dbReference>
<evidence type="ECO:0000313" key="1">
    <source>
        <dbReference type="EMBL" id="MFB9053632.1"/>
    </source>
</evidence>
<protein>
    <recommendedName>
        <fullName evidence="3">TonB-dependent receptor plug domain-containing protein</fullName>
    </recommendedName>
</protein>
<dbReference type="Gene3D" id="2.60.40.1930">
    <property type="match status" value="1"/>
</dbReference>
<dbReference type="InterPro" id="IPR037066">
    <property type="entry name" value="Plug_dom_sf"/>
</dbReference>
<gene>
    <name evidence="1" type="ORF">ACFFVB_11155</name>
</gene>
<name>A0ABV5F2F9_9FLAO</name>
<reference evidence="1 2" key="1">
    <citation type="submission" date="2024-09" db="EMBL/GenBank/DDBJ databases">
        <authorList>
            <person name="Sun Q."/>
            <person name="Mori K."/>
        </authorList>
    </citation>
    <scope>NUCLEOTIDE SEQUENCE [LARGE SCALE GENOMIC DNA]</scope>
    <source>
        <strain evidence="1 2">CECT 8286</strain>
    </source>
</reference>